<proteinExistence type="inferred from homology"/>
<dbReference type="Gene3D" id="3.40.1620.10">
    <property type="entry name" value="YefM-like domain"/>
    <property type="match status" value="1"/>
</dbReference>
<name>A0A4R7RLD0_9BACT</name>
<comment type="caution">
    <text evidence="3">The sequence shown here is derived from an EMBL/GenBank/DDBJ whole genome shotgun (WGS) entry which is preliminary data.</text>
</comment>
<evidence type="ECO:0000256" key="1">
    <source>
        <dbReference type="ARBA" id="ARBA00009981"/>
    </source>
</evidence>
<sequence>MKAVKKEWQLQEAKNRFSEVVNQALTDGAQTITRHGKPVVVVLSQEEFRRLAPKKEEKEWSMLEHLLACPDKTLHKRVFRTPGAPRDVDFS</sequence>
<keyword evidence="4" id="KW-1185">Reference proteome</keyword>
<dbReference type="Proteomes" id="UP000295662">
    <property type="component" value="Unassembled WGS sequence"/>
</dbReference>
<organism evidence="3 4">
    <name type="scientific">Prosthecobacter fusiformis</name>
    <dbReference type="NCBI Taxonomy" id="48464"/>
    <lineage>
        <taxon>Bacteria</taxon>
        <taxon>Pseudomonadati</taxon>
        <taxon>Verrucomicrobiota</taxon>
        <taxon>Verrucomicrobiia</taxon>
        <taxon>Verrucomicrobiales</taxon>
        <taxon>Verrucomicrobiaceae</taxon>
        <taxon>Prosthecobacter</taxon>
    </lineage>
</organism>
<dbReference type="AlphaFoldDB" id="A0A4R7RLD0"/>
<comment type="similarity">
    <text evidence="1 2">Belongs to the phD/YefM antitoxin family.</text>
</comment>
<evidence type="ECO:0000313" key="3">
    <source>
        <dbReference type="EMBL" id="TDU66150.1"/>
    </source>
</evidence>
<dbReference type="InterPro" id="IPR006442">
    <property type="entry name" value="Antitoxin_Phd/YefM"/>
</dbReference>
<protein>
    <recommendedName>
        <fullName evidence="2">Antitoxin</fullName>
    </recommendedName>
</protein>
<comment type="function">
    <text evidence="2">Antitoxin component of a type II toxin-antitoxin (TA) system.</text>
</comment>
<dbReference type="InterPro" id="IPR036165">
    <property type="entry name" value="YefM-like_sf"/>
</dbReference>
<dbReference type="NCBIfam" id="TIGR01552">
    <property type="entry name" value="phd_fam"/>
    <property type="match status" value="1"/>
</dbReference>
<dbReference type="EMBL" id="SOCA01000009">
    <property type="protein sequence ID" value="TDU66150.1"/>
    <property type="molecule type" value="Genomic_DNA"/>
</dbReference>
<evidence type="ECO:0000313" key="4">
    <source>
        <dbReference type="Proteomes" id="UP000295662"/>
    </source>
</evidence>
<dbReference type="SUPFAM" id="SSF143120">
    <property type="entry name" value="YefM-like"/>
    <property type="match status" value="1"/>
</dbReference>
<dbReference type="Pfam" id="PF02604">
    <property type="entry name" value="PhdYeFM_antitox"/>
    <property type="match status" value="1"/>
</dbReference>
<evidence type="ECO:0000256" key="2">
    <source>
        <dbReference type="RuleBase" id="RU362080"/>
    </source>
</evidence>
<reference evidence="3 4" key="1">
    <citation type="submission" date="2019-03" db="EMBL/GenBank/DDBJ databases">
        <title>Genomic Encyclopedia of Archaeal and Bacterial Type Strains, Phase II (KMG-II): from individual species to whole genera.</title>
        <authorList>
            <person name="Goeker M."/>
        </authorList>
    </citation>
    <scope>NUCLEOTIDE SEQUENCE [LARGE SCALE GENOMIC DNA]</scope>
    <source>
        <strain evidence="3 4">ATCC 25309</strain>
    </source>
</reference>
<accession>A0A4R7RLD0</accession>
<dbReference type="RefSeq" id="WP_133796887.1">
    <property type="nucleotide sequence ID" value="NZ_SOCA01000009.1"/>
</dbReference>
<dbReference type="OrthoDB" id="361281at2"/>
<gene>
    <name evidence="3" type="ORF">EI77_03889</name>
</gene>